<reference evidence="1" key="1">
    <citation type="submission" date="2021-06" db="EMBL/GenBank/DDBJ databases">
        <authorList>
            <person name="Kallberg Y."/>
            <person name="Tangrot J."/>
            <person name="Rosling A."/>
        </authorList>
    </citation>
    <scope>NUCLEOTIDE SEQUENCE</scope>
    <source>
        <strain evidence="1">CL551</strain>
    </source>
</reference>
<accession>A0A9N9CR94</accession>
<dbReference type="AlphaFoldDB" id="A0A9N9CR94"/>
<keyword evidence="2" id="KW-1185">Reference proteome</keyword>
<gene>
    <name evidence="1" type="ORF">AMORRO_LOCUS8273</name>
</gene>
<dbReference type="Proteomes" id="UP000789342">
    <property type="component" value="Unassembled WGS sequence"/>
</dbReference>
<dbReference type="OrthoDB" id="2338767at2759"/>
<dbReference type="EMBL" id="CAJVPV010006903">
    <property type="protein sequence ID" value="CAG8612246.1"/>
    <property type="molecule type" value="Genomic_DNA"/>
</dbReference>
<protein>
    <submittedName>
        <fullName evidence="1">4049_t:CDS:1</fullName>
    </submittedName>
</protein>
<sequence>MSQAFSYVLPLQYVLSSQQVLKSREFCVHANLTSSYRIRDPSSIPSTFHGYLSSCEISREITSISGRFYNIPDDTNPKNYHLYLLNPDNSMRQDLSWIFSKGLIIKKDVNGVARNATLELMFRTADFPLRGANSYVGGWIKVYHIRDSVVTAAGPAQMNPSDIENI</sequence>
<evidence type="ECO:0000313" key="2">
    <source>
        <dbReference type="Proteomes" id="UP000789342"/>
    </source>
</evidence>
<organism evidence="1 2">
    <name type="scientific">Acaulospora morrowiae</name>
    <dbReference type="NCBI Taxonomy" id="94023"/>
    <lineage>
        <taxon>Eukaryota</taxon>
        <taxon>Fungi</taxon>
        <taxon>Fungi incertae sedis</taxon>
        <taxon>Mucoromycota</taxon>
        <taxon>Glomeromycotina</taxon>
        <taxon>Glomeromycetes</taxon>
        <taxon>Diversisporales</taxon>
        <taxon>Acaulosporaceae</taxon>
        <taxon>Acaulospora</taxon>
    </lineage>
</organism>
<comment type="caution">
    <text evidence="1">The sequence shown here is derived from an EMBL/GenBank/DDBJ whole genome shotgun (WGS) entry which is preliminary data.</text>
</comment>
<evidence type="ECO:0000313" key="1">
    <source>
        <dbReference type="EMBL" id="CAG8612246.1"/>
    </source>
</evidence>
<name>A0A9N9CR94_9GLOM</name>
<proteinExistence type="predicted"/>